<feature type="compositionally biased region" description="Low complexity" evidence="1">
    <location>
        <begin position="84"/>
        <end position="96"/>
    </location>
</feature>
<gene>
    <name evidence="2" type="ORF">L211DRAFT_581328</name>
</gene>
<accession>A0A3N4LA93</accession>
<sequence length="417" mass="45389">MGPHTKPSVRTGLSKNTKVQPLLKSIPTTAKSKTSTPVTEVDMSPDQLSMDNAPGVANGLRRGVGLGNGLRSEANLAKRAARRSPTPTSKSTSTTTVVGRQGSIGLGAKKMGDKNQKKKKDEEGEGEEEEEAEEGKAEKGKLRKVAVQVTVQRRSGRNVAVASLKPAVEEKAKVVKKCTKGKVDEKGYYHVASDTDAETAERAGKKSSREPDEWQKELLRDLASDMESLDSDGSDLGFKVASNVDKPARKPTITTKTTSKVLEKDKAVPAKDTAGLGRATRSSRSAAAAATAVENGKTAEKGGQTEPVSVLGKWRERKANEKYKIQEKEISLKRSTRGESTSSKGSQNGSDKAEPQVVDDMDCEKEDELYWVMRTPLKPTQRKPIQVYKSAKEKKMDLYKFLNGRMFLVPFYGLCWG</sequence>
<feature type="compositionally biased region" description="Acidic residues" evidence="1">
    <location>
        <begin position="123"/>
        <end position="133"/>
    </location>
</feature>
<protein>
    <submittedName>
        <fullName evidence="2">Uncharacterized protein</fullName>
    </submittedName>
</protein>
<evidence type="ECO:0000313" key="2">
    <source>
        <dbReference type="EMBL" id="RPB19814.1"/>
    </source>
</evidence>
<keyword evidence="3" id="KW-1185">Reference proteome</keyword>
<feature type="compositionally biased region" description="Polar residues" evidence="1">
    <location>
        <begin position="26"/>
        <end position="38"/>
    </location>
</feature>
<dbReference type="InParanoid" id="A0A3N4LA93"/>
<dbReference type="EMBL" id="ML121582">
    <property type="protein sequence ID" value="RPB19814.1"/>
    <property type="molecule type" value="Genomic_DNA"/>
</dbReference>
<proteinExistence type="predicted"/>
<feature type="region of interest" description="Disordered" evidence="1">
    <location>
        <begin position="187"/>
        <end position="313"/>
    </location>
</feature>
<feature type="compositionally biased region" description="Basic and acidic residues" evidence="1">
    <location>
        <begin position="110"/>
        <end position="122"/>
    </location>
</feature>
<evidence type="ECO:0000256" key="1">
    <source>
        <dbReference type="SAM" id="MobiDB-lite"/>
    </source>
</evidence>
<feature type="compositionally biased region" description="Basic and acidic residues" evidence="1">
    <location>
        <begin position="199"/>
        <end position="223"/>
    </location>
</feature>
<feature type="compositionally biased region" description="Polar residues" evidence="1">
    <location>
        <begin position="338"/>
        <end position="350"/>
    </location>
</feature>
<feature type="compositionally biased region" description="Low complexity" evidence="1">
    <location>
        <begin position="278"/>
        <end position="292"/>
    </location>
</feature>
<feature type="region of interest" description="Disordered" evidence="1">
    <location>
        <begin position="325"/>
        <end position="359"/>
    </location>
</feature>
<dbReference type="Proteomes" id="UP000267821">
    <property type="component" value="Unassembled WGS sequence"/>
</dbReference>
<organism evidence="2 3">
    <name type="scientific">Terfezia boudieri ATCC MYA-4762</name>
    <dbReference type="NCBI Taxonomy" id="1051890"/>
    <lineage>
        <taxon>Eukaryota</taxon>
        <taxon>Fungi</taxon>
        <taxon>Dikarya</taxon>
        <taxon>Ascomycota</taxon>
        <taxon>Pezizomycotina</taxon>
        <taxon>Pezizomycetes</taxon>
        <taxon>Pezizales</taxon>
        <taxon>Pezizaceae</taxon>
        <taxon>Terfezia</taxon>
    </lineage>
</organism>
<reference evidence="2 3" key="1">
    <citation type="journal article" date="2018" name="Nat. Ecol. Evol.">
        <title>Pezizomycetes genomes reveal the molecular basis of ectomycorrhizal truffle lifestyle.</title>
        <authorList>
            <person name="Murat C."/>
            <person name="Payen T."/>
            <person name="Noel B."/>
            <person name="Kuo A."/>
            <person name="Morin E."/>
            <person name="Chen J."/>
            <person name="Kohler A."/>
            <person name="Krizsan K."/>
            <person name="Balestrini R."/>
            <person name="Da Silva C."/>
            <person name="Montanini B."/>
            <person name="Hainaut M."/>
            <person name="Levati E."/>
            <person name="Barry K.W."/>
            <person name="Belfiori B."/>
            <person name="Cichocki N."/>
            <person name="Clum A."/>
            <person name="Dockter R.B."/>
            <person name="Fauchery L."/>
            <person name="Guy J."/>
            <person name="Iotti M."/>
            <person name="Le Tacon F."/>
            <person name="Lindquist E.A."/>
            <person name="Lipzen A."/>
            <person name="Malagnac F."/>
            <person name="Mello A."/>
            <person name="Molinier V."/>
            <person name="Miyauchi S."/>
            <person name="Poulain J."/>
            <person name="Riccioni C."/>
            <person name="Rubini A."/>
            <person name="Sitrit Y."/>
            <person name="Splivallo R."/>
            <person name="Traeger S."/>
            <person name="Wang M."/>
            <person name="Zifcakova L."/>
            <person name="Wipf D."/>
            <person name="Zambonelli A."/>
            <person name="Paolocci F."/>
            <person name="Nowrousian M."/>
            <person name="Ottonello S."/>
            <person name="Baldrian P."/>
            <person name="Spatafora J.W."/>
            <person name="Henrissat B."/>
            <person name="Nagy L.G."/>
            <person name="Aury J.M."/>
            <person name="Wincker P."/>
            <person name="Grigoriev I.V."/>
            <person name="Bonfante P."/>
            <person name="Martin F.M."/>
        </authorList>
    </citation>
    <scope>NUCLEOTIDE SEQUENCE [LARGE SCALE GENOMIC DNA]</scope>
    <source>
        <strain evidence="2 3">ATCC MYA-4762</strain>
    </source>
</reference>
<name>A0A3N4LA93_9PEZI</name>
<feature type="region of interest" description="Disordered" evidence="1">
    <location>
        <begin position="1"/>
        <end position="144"/>
    </location>
</feature>
<evidence type="ECO:0000313" key="3">
    <source>
        <dbReference type="Proteomes" id="UP000267821"/>
    </source>
</evidence>
<dbReference type="AlphaFoldDB" id="A0A3N4LA93"/>